<dbReference type="Pfam" id="PF22191">
    <property type="entry name" value="IBR_1"/>
    <property type="match status" value="1"/>
</dbReference>
<evidence type="ECO:0000256" key="9">
    <source>
        <dbReference type="SAM" id="MobiDB-lite"/>
    </source>
</evidence>
<evidence type="ECO:0000256" key="2">
    <source>
        <dbReference type="ARBA" id="ARBA00022679"/>
    </source>
</evidence>
<keyword evidence="4" id="KW-0677">Repeat</keyword>
<dbReference type="Gene3D" id="1.20.120.1350">
    <property type="entry name" value="Pneumovirus matrix protein 2 (M2), zinc-binding domain"/>
    <property type="match status" value="1"/>
</dbReference>
<dbReference type="Pfam" id="PF13445">
    <property type="entry name" value="zf-RING_UBOX"/>
    <property type="match status" value="1"/>
</dbReference>
<organism evidence="13 14">
    <name type="scientific">Discina gigas</name>
    <dbReference type="NCBI Taxonomy" id="1032678"/>
    <lineage>
        <taxon>Eukaryota</taxon>
        <taxon>Fungi</taxon>
        <taxon>Dikarya</taxon>
        <taxon>Ascomycota</taxon>
        <taxon>Pezizomycotina</taxon>
        <taxon>Pezizomycetes</taxon>
        <taxon>Pezizales</taxon>
        <taxon>Discinaceae</taxon>
        <taxon>Discina</taxon>
    </lineage>
</organism>
<dbReference type="SUPFAM" id="SSF90229">
    <property type="entry name" value="CCCH zinc finger"/>
    <property type="match status" value="2"/>
</dbReference>
<feature type="zinc finger region" description="C3H1-type" evidence="8">
    <location>
        <begin position="3"/>
        <end position="30"/>
    </location>
</feature>
<dbReference type="InterPro" id="IPR027370">
    <property type="entry name" value="Znf-RING_euk"/>
</dbReference>
<dbReference type="PROSITE" id="PS50103">
    <property type="entry name" value="ZF_C3H1"/>
    <property type="match status" value="2"/>
</dbReference>
<feature type="domain" description="RING-type" evidence="12">
    <location>
        <begin position="678"/>
        <end position="885"/>
    </location>
</feature>
<name>A0ABR3GJK5_9PEZI</name>
<dbReference type="PROSITE" id="PS50089">
    <property type="entry name" value="ZF_RING_2"/>
    <property type="match status" value="1"/>
</dbReference>
<dbReference type="Pfam" id="PF18044">
    <property type="entry name" value="zf-CCCH_4"/>
    <property type="match status" value="1"/>
</dbReference>
<dbReference type="InterPro" id="IPR000571">
    <property type="entry name" value="Znf_CCCH"/>
</dbReference>
<dbReference type="Pfam" id="PF00642">
    <property type="entry name" value="zf-CCCH"/>
    <property type="match status" value="1"/>
</dbReference>
<proteinExistence type="predicted"/>
<dbReference type="InterPro" id="IPR017907">
    <property type="entry name" value="Znf_RING_CS"/>
</dbReference>
<protein>
    <recommendedName>
        <fullName evidence="15">RING-type E3 ubiquitin transferase</fullName>
    </recommendedName>
</protein>
<evidence type="ECO:0000259" key="10">
    <source>
        <dbReference type="PROSITE" id="PS50089"/>
    </source>
</evidence>
<dbReference type="Pfam" id="PF01485">
    <property type="entry name" value="IBR"/>
    <property type="match status" value="1"/>
</dbReference>
<feature type="compositionally biased region" description="Polar residues" evidence="9">
    <location>
        <begin position="23"/>
        <end position="36"/>
    </location>
</feature>
<evidence type="ECO:0000256" key="5">
    <source>
        <dbReference type="ARBA" id="ARBA00022771"/>
    </source>
</evidence>
<keyword evidence="5 8" id="KW-0863">Zinc-finger</keyword>
<dbReference type="CDD" id="cd00590">
    <property type="entry name" value="RRM_SF"/>
    <property type="match status" value="1"/>
</dbReference>
<dbReference type="InterPro" id="IPR041367">
    <property type="entry name" value="Znf-CCCH_4"/>
</dbReference>
<evidence type="ECO:0000256" key="8">
    <source>
        <dbReference type="PROSITE-ProRule" id="PRU00723"/>
    </source>
</evidence>
<feature type="domain" description="C3H1-type" evidence="11">
    <location>
        <begin position="122"/>
        <end position="144"/>
    </location>
</feature>
<dbReference type="InterPro" id="IPR035979">
    <property type="entry name" value="RBD_domain_sf"/>
</dbReference>
<evidence type="ECO:0008006" key="15">
    <source>
        <dbReference type="Google" id="ProtNLM"/>
    </source>
</evidence>
<dbReference type="PROSITE" id="PS00518">
    <property type="entry name" value="ZF_RING_1"/>
    <property type="match status" value="1"/>
</dbReference>
<dbReference type="InterPro" id="IPR051628">
    <property type="entry name" value="LUBAC_E3_Ligases"/>
</dbReference>
<dbReference type="Gene3D" id="3.30.40.10">
    <property type="entry name" value="Zinc/RING finger domain, C3HC4 (zinc finger)"/>
    <property type="match status" value="1"/>
</dbReference>
<comment type="pathway">
    <text evidence="1">Protein modification; protein ubiquitination.</text>
</comment>
<evidence type="ECO:0000313" key="13">
    <source>
        <dbReference type="EMBL" id="KAL0636120.1"/>
    </source>
</evidence>
<sequence>MAAQPKFPCKFFLQNSCTRGESCQYSHDRGLQSTGSRRPATVPPAAGPWRSATISSTGSWRPAAVPVSTGSERSAAPTSGFRTNVPGIASTALRTYSQRPSRSSGPFESTVIQDGNEGLLLPCKFFQKGFCSRGTTCKFAHVLVGGSQPSEQLPIDRDVPVKQTATTVNEKSKISAAELEPMSEVETRLMGGSLSVTFGPGLGISTVSNSASSPMITIRNLSSSTHTDDIISLISQFKKGIDRNAIRIVETAETVYATVNLDDSATANIVVEALDGSDYGGNKLIVKPLQARGLVTAASQDATRISCSWFAPTRVAYAHFRNYVDAQVAAAKGKKMICGRLVECKLQRPTLGQTTSFSVWVGSLDIETTTDNIKRALRCNEVTFEKASYSLSEGEAVVYIRSLFDQQRQIDGFDIVSEPGAVKTRAIVQFKTAEDARASFKKLEGIKPTFLGNSPLDLSLIFSAKFKVLADIYRAVADELVQISQKGKTEGFVKVKIFGASNGYSLVTIRVYGSERGTVASTKAAVQKVIRGEIGCDEEGGILWDPFLNTTEGMTTVMKSIKAIISSTGAYIYCDPRKRQISLYGSPAARAEAKAMLIAEVKQINIQSQEIPLGALTFRNAMRGGLKTVEDQFGKERISIDVVRRTLIFRGTAAIAALVKQSLLGLPALEEGGIVKSDGKECPICLSEPEDPRKASCGHIYCYTCLQGYLQSSLESRRFPLKCVGYQDTIACTAGFSIPFIEKALSKTDMDDLFAAAFGDFVQLHLKQYQYCPTPNCGNVYTTTTTGETVTCSECFVGICTTCSVEAHDGQTCAEYKGLDPTEGEKLFQEWKKKAGVKACPTCGTGIEKIDGCNHMTCATCKSHICWFCMGVFEHCKIYEHMRVAHGGIGN</sequence>
<dbReference type="CDD" id="cd22585">
    <property type="entry name" value="Rcat_RBR_DEAH12-like"/>
    <property type="match status" value="1"/>
</dbReference>
<feature type="domain" description="C3H1-type" evidence="11">
    <location>
        <begin position="3"/>
        <end position="30"/>
    </location>
</feature>
<dbReference type="SUPFAM" id="SSF57850">
    <property type="entry name" value="RING/U-box"/>
    <property type="match status" value="3"/>
</dbReference>
<evidence type="ECO:0000256" key="6">
    <source>
        <dbReference type="ARBA" id="ARBA00022786"/>
    </source>
</evidence>
<keyword evidence="14" id="KW-1185">Reference proteome</keyword>
<evidence type="ECO:0000313" key="14">
    <source>
        <dbReference type="Proteomes" id="UP001447188"/>
    </source>
</evidence>
<accession>A0ABR3GJK5</accession>
<feature type="domain" description="RING-type" evidence="10">
    <location>
        <begin position="682"/>
        <end position="723"/>
    </location>
</feature>
<reference evidence="13 14" key="1">
    <citation type="submission" date="2024-02" db="EMBL/GenBank/DDBJ databases">
        <title>Discinaceae phylogenomics.</title>
        <authorList>
            <person name="Dirks A.C."/>
            <person name="James T.Y."/>
        </authorList>
    </citation>
    <scope>NUCLEOTIDE SEQUENCE [LARGE SCALE GENOMIC DNA]</scope>
    <source>
        <strain evidence="13 14">ACD0624</strain>
    </source>
</reference>
<dbReference type="InterPro" id="IPR013083">
    <property type="entry name" value="Znf_RING/FYVE/PHD"/>
</dbReference>
<gene>
    <name evidence="13" type="ORF">Q9L58_004909</name>
</gene>
<evidence type="ECO:0000259" key="12">
    <source>
        <dbReference type="PROSITE" id="PS51873"/>
    </source>
</evidence>
<keyword evidence="2" id="KW-0808">Transferase</keyword>
<dbReference type="InterPro" id="IPR012677">
    <property type="entry name" value="Nucleotide-bd_a/b_plait_sf"/>
</dbReference>
<feature type="compositionally biased region" description="Polar residues" evidence="9">
    <location>
        <begin position="68"/>
        <end position="82"/>
    </location>
</feature>
<evidence type="ECO:0000256" key="7">
    <source>
        <dbReference type="ARBA" id="ARBA00022833"/>
    </source>
</evidence>
<dbReference type="SMART" id="SM00356">
    <property type="entry name" value="ZnF_C3H1"/>
    <property type="match status" value="2"/>
</dbReference>
<evidence type="ECO:0000256" key="1">
    <source>
        <dbReference type="ARBA" id="ARBA00004906"/>
    </source>
</evidence>
<dbReference type="PANTHER" id="PTHR22770:SF13">
    <property type="entry name" value="RING-TYPE DOMAIN-CONTAINING PROTEIN"/>
    <property type="match status" value="1"/>
</dbReference>
<keyword evidence="6" id="KW-0833">Ubl conjugation pathway</keyword>
<dbReference type="CDD" id="cd20335">
    <property type="entry name" value="BRcat_RBR"/>
    <property type="match status" value="1"/>
</dbReference>
<dbReference type="PANTHER" id="PTHR22770">
    <property type="entry name" value="UBIQUITIN CONJUGATING ENZYME 7 INTERACTING PROTEIN-RELATED"/>
    <property type="match status" value="1"/>
</dbReference>
<dbReference type="PROSITE" id="PS51873">
    <property type="entry name" value="TRIAD"/>
    <property type="match status" value="1"/>
</dbReference>
<evidence type="ECO:0000256" key="4">
    <source>
        <dbReference type="ARBA" id="ARBA00022737"/>
    </source>
</evidence>
<dbReference type="InterPro" id="IPR001841">
    <property type="entry name" value="Znf_RING"/>
</dbReference>
<comment type="caution">
    <text evidence="13">The sequence shown here is derived from an EMBL/GenBank/DDBJ whole genome shotgun (WGS) entry which is preliminary data.</text>
</comment>
<dbReference type="SUPFAM" id="SSF54928">
    <property type="entry name" value="RNA-binding domain, RBD"/>
    <property type="match status" value="1"/>
</dbReference>
<dbReference type="Gene3D" id="4.10.1000.10">
    <property type="entry name" value="Zinc finger, CCCH-type"/>
    <property type="match status" value="1"/>
</dbReference>
<keyword evidence="3 8" id="KW-0479">Metal-binding</keyword>
<dbReference type="EMBL" id="JBBBZM010000056">
    <property type="protein sequence ID" value="KAL0636120.1"/>
    <property type="molecule type" value="Genomic_DNA"/>
</dbReference>
<feature type="zinc finger region" description="C3H1-type" evidence="8">
    <location>
        <begin position="122"/>
        <end position="144"/>
    </location>
</feature>
<evidence type="ECO:0000259" key="11">
    <source>
        <dbReference type="PROSITE" id="PS50103"/>
    </source>
</evidence>
<dbReference type="Gene3D" id="1.20.120.1750">
    <property type="match status" value="1"/>
</dbReference>
<dbReference type="Gene3D" id="3.30.70.330">
    <property type="match status" value="1"/>
</dbReference>
<dbReference type="Proteomes" id="UP001447188">
    <property type="component" value="Unassembled WGS sequence"/>
</dbReference>
<dbReference type="InterPro" id="IPR002867">
    <property type="entry name" value="IBR_dom"/>
</dbReference>
<evidence type="ECO:0000256" key="3">
    <source>
        <dbReference type="ARBA" id="ARBA00022723"/>
    </source>
</evidence>
<feature type="region of interest" description="Disordered" evidence="9">
    <location>
        <begin position="23"/>
        <end position="83"/>
    </location>
</feature>
<keyword evidence="7 8" id="KW-0862">Zinc</keyword>
<dbReference type="InterPro" id="IPR036855">
    <property type="entry name" value="Znf_CCCH_sf"/>
</dbReference>
<dbReference type="InterPro" id="IPR044066">
    <property type="entry name" value="TRIAD_supradom"/>
</dbReference>